<name>A0A0L0G9H9_9EUKA</name>
<feature type="compositionally biased region" description="Basic and acidic residues" evidence="1">
    <location>
        <begin position="201"/>
        <end position="210"/>
    </location>
</feature>
<proteinExistence type="predicted"/>
<evidence type="ECO:0000313" key="3">
    <source>
        <dbReference type="Proteomes" id="UP000054560"/>
    </source>
</evidence>
<feature type="region of interest" description="Disordered" evidence="1">
    <location>
        <begin position="159"/>
        <end position="210"/>
    </location>
</feature>
<feature type="compositionally biased region" description="Basic and acidic residues" evidence="1">
    <location>
        <begin position="165"/>
        <end position="181"/>
    </location>
</feature>
<evidence type="ECO:0000313" key="2">
    <source>
        <dbReference type="EMBL" id="KNC85541.1"/>
    </source>
</evidence>
<feature type="compositionally biased region" description="Polar residues" evidence="1">
    <location>
        <begin position="108"/>
        <end position="124"/>
    </location>
</feature>
<dbReference type="Proteomes" id="UP000054560">
    <property type="component" value="Unassembled WGS sequence"/>
</dbReference>
<gene>
    <name evidence="2" type="ORF">SARC_02302</name>
</gene>
<dbReference type="EMBL" id="KQ241697">
    <property type="protein sequence ID" value="KNC85541.1"/>
    <property type="molecule type" value="Genomic_DNA"/>
</dbReference>
<protein>
    <submittedName>
        <fullName evidence="2">Uncharacterized protein</fullName>
    </submittedName>
</protein>
<keyword evidence="3" id="KW-1185">Reference proteome</keyword>
<sequence length="210" mass="23016">MLRQPPRTVAQATAVDEPHTTATDTVREDTNTQKEAMFDKPGGHARELNKFWKANGTGMPEAAQATATKREAMMRSMEADRHKHTHATKGPALSWRQKALARLKSKDSQSQIDSGRTDTTVESDTGQAVIMATHSANESSVSNANELATSMSNSLRNRMRATVRKVSEATADHSDTLKSTEDNTTESQSTETPAEQPVEPEMFKKVSECV</sequence>
<reference evidence="2 3" key="1">
    <citation type="submission" date="2011-02" db="EMBL/GenBank/DDBJ databases">
        <title>The Genome Sequence of Sphaeroforma arctica JP610.</title>
        <authorList>
            <consortium name="The Broad Institute Genome Sequencing Platform"/>
            <person name="Russ C."/>
            <person name="Cuomo C."/>
            <person name="Young S.K."/>
            <person name="Zeng Q."/>
            <person name="Gargeya S."/>
            <person name="Alvarado L."/>
            <person name="Berlin A."/>
            <person name="Chapman S.B."/>
            <person name="Chen Z."/>
            <person name="Freedman E."/>
            <person name="Gellesch M."/>
            <person name="Goldberg J."/>
            <person name="Griggs A."/>
            <person name="Gujja S."/>
            <person name="Heilman E."/>
            <person name="Heiman D."/>
            <person name="Howarth C."/>
            <person name="Mehta T."/>
            <person name="Neiman D."/>
            <person name="Pearson M."/>
            <person name="Roberts A."/>
            <person name="Saif S."/>
            <person name="Shea T."/>
            <person name="Shenoy N."/>
            <person name="Sisk P."/>
            <person name="Stolte C."/>
            <person name="Sykes S."/>
            <person name="White J."/>
            <person name="Yandava C."/>
            <person name="Burger G."/>
            <person name="Gray M.W."/>
            <person name="Holland P.W.H."/>
            <person name="King N."/>
            <person name="Lang F.B.F."/>
            <person name="Roger A.J."/>
            <person name="Ruiz-Trillo I."/>
            <person name="Haas B."/>
            <person name="Nusbaum C."/>
            <person name="Birren B."/>
        </authorList>
    </citation>
    <scope>NUCLEOTIDE SEQUENCE [LARGE SCALE GENOMIC DNA]</scope>
    <source>
        <strain evidence="2 3">JP610</strain>
    </source>
</reference>
<organism evidence="2 3">
    <name type="scientific">Sphaeroforma arctica JP610</name>
    <dbReference type="NCBI Taxonomy" id="667725"/>
    <lineage>
        <taxon>Eukaryota</taxon>
        <taxon>Ichthyosporea</taxon>
        <taxon>Ichthyophonida</taxon>
        <taxon>Sphaeroforma</taxon>
    </lineage>
</organism>
<accession>A0A0L0G9H9</accession>
<dbReference type="AlphaFoldDB" id="A0A0L0G9H9"/>
<dbReference type="GeneID" id="25902806"/>
<feature type="region of interest" description="Disordered" evidence="1">
    <location>
        <begin position="103"/>
        <end position="124"/>
    </location>
</feature>
<feature type="region of interest" description="Disordered" evidence="1">
    <location>
        <begin position="1"/>
        <end position="45"/>
    </location>
</feature>
<evidence type="ECO:0000256" key="1">
    <source>
        <dbReference type="SAM" id="MobiDB-lite"/>
    </source>
</evidence>
<feature type="compositionally biased region" description="Basic and acidic residues" evidence="1">
    <location>
        <begin position="25"/>
        <end position="45"/>
    </location>
</feature>
<dbReference type="RefSeq" id="XP_014159443.1">
    <property type="nucleotide sequence ID" value="XM_014303968.1"/>
</dbReference>